<dbReference type="OrthoDB" id="9810967at2"/>
<dbReference type="EC" id="3.1.1.31" evidence="5 7"/>
<dbReference type="PANTHER" id="PTHR11054">
    <property type="entry name" value="6-PHOSPHOGLUCONOLACTONASE"/>
    <property type="match status" value="1"/>
</dbReference>
<comment type="catalytic activity">
    <reaction evidence="1 7">
        <text>6-phospho-D-glucono-1,5-lactone + H2O = 6-phospho-D-gluconate + H(+)</text>
        <dbReference type="Rhea" id="RHEA:12556"/>
        <dbReference type="ChEBI" id="CHEBI:15377"/>
        <dbReference type="ChEBI" id="CHEBI:15378"/>
        <dbReference type="ChEBI" id="CHEBI:57955"/>
        <dbReference type="ChEBI" id="CHEBI:58759"/>
        <dbReference type="EC" id="3.1.1.31"/>
    </reaction>
</comment>
<comment type="pathway">
    <text evidence="3 7">Carbohydrate degradation; pentose phosphate pathway; D-ribulose 5-phosphate from D-glucose 6-phosphate (oxidative stage): step 2/3.</text>
</comment>
<comment type="similarity">
    <text evidence="4 7">Belongs to the glucosamine/galactosamine-6-phosphate isomerase family. 6-phosphogluconolactonase subfamily.</text>
</comment>
<dbReference type="InterPro" id="IPR039104">
    <property type="entry name" value="6PGL"/>
</dbReference>
<evidence type="ECO:0000256" key="1">
    <source>
        <dbReference type="ARBA" id="ARBA00000832"/>
    </source>
</evidence>
<evidence type="ECO:0000313" key="9">
    <source>
        <dbReference type="EMBL" id="EGZ48910.1"/>
    </source>
</evidence>
<organism evidence="9 10">
    <name type="scientific">Neisseria wadsworthii 9715</name>
    <dbReference type="NCBI Taxonomy" id="1030841"/>
    <lineage>
        <taxon>Bacteria</taxon>
        <taxon>Pseudomonadati</taxon>
        <taxon>Pseudomonadota</taxon>
        <taxon>Betaproteobacteria</taxon>
        <taxon>Neisseriales</taxon>
        <taxon>Neisseriaceae</taxon>
        <taxon>Neisseria</taxon>
    </lineage>
</organism>
<dbReference type="InterPro" id="IPR005900">
    <property type="entry name" value="6-phosphogluconolactonase_DevB"/>
</dbReference>
<evidence type="ECO:0000256" key="3">
    <source>
        <dbReference type="ARBA" id="ARBA00004961"/>
    </source>
</evidence>
<dbReference type="SUPFAM" id="SSF100950">
    <property type="entry name" value="NagB/RpiA/CoA transferase-like"/>
    <property type="match status" value="1"/>
</dbReference>
<dbReference type="Pfam" id="PF01182">
    <property type="entry name" value="Glucosamine_iso"/>
    <property type="match status" value="1"/>
</dbReference>
<dbReference type="STRING" id="1030841.HMPREF9370_0769"/>
<dbReference type="NCBIfam" id="TIGR01198">
    <property type="entry name" value="pgl"/>
    <property type="match status" value="1"/>
</dbReference>
<dbReference type="PATRIC" id="fig|1030841.3.peg.757"/>
<dbReference type="PANTHER" id="PTHR11054:SF0">
    <property type="entry name" value="6-PHOSPHOGLUCONOLACTONASE"/>
    <property type="match status" value="1"/>
</dbReference>
<keyword evidence="10" id="KW-1185">Reference proteome</keyword>
<name>G4CNW0_9NEIS</name>
<dbReference type="InterPro" id="IPR006148">
    <property type="entry name" value="Glc/Gal-6P_isomerase"/>
</dbReference>
<reference evidence="9 10" key="1">
    <citation type="submission" date="2011-06" db="EMBL/GenBank/DDBJ databases">
        <authorList>
            <person name="Muzny D."/>
            <person name="Qin X."/>
            <person name="Deng J."/>
            <person name="Jiang H."/>
            <person name="Liu Y."/>
            <person name="Qu J."/>
            <person name="Song X.-Z."/>
            <person name="Zhang L."/>
            <person name="Thornton R."/>
            <person name="Coyle M."/>
            <person name="Francisco L."/>
            <person name="Jackson L."/>
            <person name="Javaid M."/>
            <person name="Korchina V."/>
            <person name="Kovar C."/>
            <person name="Mata R."/>
            <person name="Mathew T."/>
            <person name="Ngo R."/>
            <person name="Nguyen L."/>
            <person name="Nguyen N."/>
            <person name="Okwuonu G."/>
            <person name="Ongeri F."/>
            <person name="Pham C."/>
            <person name="Simmons D."/>
            <person name="Wilczek-Boney K."/>
            <person name="Hale W."/>
            <person name="Jakkamsetti A."/>
            <person name="Pham P."/>
            <person name="Ruth R."/>
            <person name="San Lucas F."/>
            <person name="Warren J."/>
            <person name="Zhang J."/>
            <person name="Zhao Z."/>
            <person name="Zhou C."/>
            <person name="Zhu D."/>
            <person name="Lee S."/>
            <person name="Bess C."/>
            <person name="Blankenburg K."/>
            <person name="Forbes L."/>
            <person name="Fu Q."/>
            <person name="Gubbala S."/>
            <person name="Hirani K."/>
            <person name="Jayaseelan J.C."/>
            <person name="Lara F."/>
            <person name="Munidasa M."/>
            <person name="Palculict T."/>
            <person name="Patil S."/>
            <person name="Pu L.-L."/>
            <person name="Saada N."/>
            <person name="Tang L."/>
            <person name="Weissenberger G."/>
            <person name="Zhu Y."/>
            <person name="Hemphill L."/>
            <person name="Shang Y."/>
            <person name="Youmans B."/>
            <person name="Ayvaz T."/>
            <person name="Ross M."/>
            <person name="Santibanez J."/>
            <person name="Aqrawi P."/>
            <person name="Gross S."/>
            <person name="Joshi V."/>
            <person name="Fowler G."/>
            <person name="Nazareth L."/>
            <person name="Reid J."/>
            <person name="Worley K."/>
            <person name="Petrosino J."/>
            <person name="Highlander S."/>
            <person name="Gibbs R."/>
        </authorList>
    </citation>
    <scope>NUCLEOTIDE SEQUENCE [LARGE SCALE GENOMIC DNA]</scope>
    <source>
        <strain evidence="9 10">9715</strain>
    </source>
</reference>
<dbReference type="GO" id="GO:0006098">
    <property type="term" value="P:pentose-phosphate shunt"/>
    <property type="evidence" value="ECO:0007669"/>
    <property type="project" value="UniProtKB-UniPathway"/>
</dbReference>
<dbReference type="InterPro" id="IPR037171">
    <property type="entry name" value="NagB/RpiA_transferase-like"/>
</dbReference>
<dbReference type="GO" id="GO:0017057">
    <property type="term" value="F:6-phosphogluconolactonase activity"/>
    <property type="evidence" value="ECO:0007669"/>
    <property type="project" value="UniProtKB-UniRule"/>
</dbReference>
<evidence type="ECO:0000256" key="6">
    <source>
        <dbReference type="ARBA" id="ARBA00020337"/>
    </source>
</evidence>
<feature type="domain" description="Glucosamine/galactosamine-6-phosphate isomerase" evidence="8">
    <location>
        <begin position="12"/>
        <end position="224"/>
    </location>
</feature>
<evidence type="ECO:0000256" key="7">
    <source>
        <dbReference type="RuleBase" id="RU365095"/>
    </source>
</evidence>
<proteinExistence type="inferred from homology"/>
<dbReference type="Proteomes" id="UP000005336">
    <property type="component" value="Unassembled WGS sequence"/>
</dbReference>
<comment type="caution">
    <text evidence="9">The sequence shown here is derived from an EMBL/GenBank/DDBJ whole genome shotgun (WGS) entry which is preliminary data.</text>
</comment>
<dbReference type="UniPathway" id="UPA00115">
    <property type="reaction ID" value="UER00409"/>
</dbReference>
<evidence type="ECO:0000256" key="2">
    <source>
        <dbReference type="ARBA" id="ARBA00002681"/>
    </source>
</evidence>
<dbReference type="CDD" id="cd01400">
    <property type="entry name" value="6PGL"/>
    <property type="match status" value="1"/>
</dbReference>
<dbReference type="GO" id="GO:0005975">
    <property type="term" value="P:carbohydrate metabolic process"/>
    <property type="evidence" value="ECO:0007669"/>
    <property type="project" value="UniProtKB-UniRule"/>
</dbReference>
<protein>
    <recommendedName>
        <fullName evidence="6 7">6-phosphogluconolactonase</fullName>
        <shortName evidence="7">6PGL</shortName>
        <ecNumber evidence="5 7">3.1.1.31</ecNumber>
    </recommendedName>
</protein>
<evidence type="ECO:0000313" key="10">
    <source>
        <dbReference type="Proteomes" id="UP000005336"/>
    </source>
</evidence>
<dbReference type="HOGENOM" id="CLU_053947_2_1_4"/>
<dbReference type="EMBL" id="AGAZ01000032">
    <property type="protein sequence ID" value="EGZ48910.1"/>
    <property type="molecule type" value="Genomic_DNA"/>
</dbReference>
<keyword evidence="7 9" id="KW-0378">Hydrolase</keyword>
<comment type="function">
    <text evidence="2 7">Hydrolysis of 6-phosphogluconolactone to 6-phosphogluconate.</text>
</comment>
<dbReference type="AlphaFoldDB" id="G4CNW0"/>
<dbReference type="RefSeq" id="WP_009115912.1">
    <property type="nucleotide sequence ID" value="NZ_JH165159.1"/>
</dbReference>
<evidence type="ECO:0000259" key="8">
    <source>
        <dbReference type="Pfam" id="PF01182"/>
    </source>
</evidence>
<gene>
    <name evidence="7 9" type="primary">pgl</name>
    <name evidence="9" type="ORF">HMPREF9370_0769</name>
</gene>
<sequence length="233" mass="24381">MAYQLYMHADAGGAAQALAEAVAAALKDAITQKGKAVLAVSGGKSPIAFFEALSQIDLDWAKVGITLVDERIVPTTHADSNTGLVRKYLLQNQAAKATWIPMIEDGADEAALADSDKAVGFALQHFEQPDVLVLGMGGDGHTASLFPQAPQLDKGLDAGSDVPLLHTTPVTAPHERISMTLPAIENTAAVFLAIAGAEKKTVFDQAAGAADKALPVSFILNSEKVVCHVHYTN</sequence>
<dbReference type="Gene3D" id="3.40.50.1360">
    <property type="match status" value="1"/>
</dbReference>
<accession>G4CNW0</accession>
<evidence type="ECO:0000256" key="4">
    <source>
        <dbReference type="ARBA" id="ARBA00010662"/>
    </source>
</evidence>
<evidence type="ECO:0000256" key="5">
    <source>
        <dbReference type="ARBA" id="ARBA00013198"/>
    </source>
</evidence>